<protein>
    <submittedName>
        <fullName evidence="2">NADH dehydrogenase subunit 2</fullName>
    </submittedName>
</protein>
<feature type="transmembrane region" description="Helical" evidence="1">
    <location>
        <begin position="219"/>
        <end position="235"/>
    </location>
</feature>
<dbReference type="AlphaFoldDB" id="D7S9V4"/>
<sequence length="286" mass="33765">MNIVLYFSCILSIFFTLFSLCSNNLLNIWLCIELSILSVVPCFFSNYLFLNNYKSLLYYLVISSLSSGFLFSGFLFLNEGGVFLIFFSFFFKFGLFPFGFWFFIVFSSASWIVIWLISVVGKILCPIITLFLLNNDNLYLIFFSFFIVNCLFNSLYFWFGVCNLRLLWANMSLNSSSIFFLIFIIGCSNSIYLLIFYLLWSTLICLNFFYNDLNYIDNIFNFNLIFILFAIPFSLGLIYKFLVTICLLNCNISWLIIFFISLYNIMEQYYLFKLLGYNSSNNIYNY</sequence>
<feature type="transmembrane region" description="Helical" evidence="1">
    <location>
        <begin position="56"/>
        <end position="77"/>
    </location>
</feature>
<proteinExistence type="predicted"/>
<feature type="transmembrane region" description="Helical" evidence="1">
    <location>
        <begin position="29"/>
        <end position="49"/>
    </location>
</feature>
<name>D7S9V4_BENSE</name>
<accession>D7S9V4</accession>
<dbReference type="GeneID" id="9385586"/>
<feature type="transmembrane region" description="Helical" evidence="1">
    <location>
        <begin position="113"/>
        <end position="133"/>
    </location>
</feature>
<feature type="transmembrane region" description="Helical" evidence="1">
    <location>
        <begin position="241"/>
        <end position="265"/>
    </location>
</feature>
<dbReference type="RefSeq" id="YP_003735123.1">
    <property type="nucleotide sequence ID" value="NC_014291.1"/>
</dbReference>
<keyword evidence="1" id="KW-0812">Transmembrane</keyword>
<evidence type="ECO:0000256" key="1">
    <source>
        <dbReference type="SAM" id="Phobius"/>
    </source>
</evidence>
<keyword evidence="1" id="KW-1133">Transmembrane helix</keyword>
<feature type="transmembrane region" description="Helical" evidence="1">
    <location>
        <begin position="83"/>
        <end position="106"/>
    </location>
</feature>
<reference evidence="2" key="1">
    <citation type="journal article" date="2010" name="Int. J. Parasitol.">
        <title>Closing the mitochondrial circle on paraphyly of the Monogenea (Platyhelminthes) infers evolution in the diet of parasitic flatworms.</title>
        <authorList>
            <person name="Perkins E.M."/>
            <person name="Donnellan S.C."/>
            <person name="Bertozzi T."/>
            <person name="Whittington I.D."/>
        </authorList>
    </citation>
    <scope>NUCLEOTIDE SEQUENCE</scope>
</reference>
<dbReference type="EMBL" id="HM222526">
    <property type="protein sequence ID" value="ADI24687.1"/>
    <property type="molecule type" value="Genomic_DNA"/>
</dbReference>
<organism evidence="2">
    <name type="scientific">Benedenia seriolae</name>
    <name type="common">Skin fluke</name>
    <dbReference type="NCBI Taxonomy" id="160838"/>
    <lineage>
        <taxon>Eukaryota</taxon>
        <taxon>Metazoa</taxon>
        <taxon>Spiralia</taxon>
        <taxon>Lophotrochozoa</taxon>
        <taxon>Platyhelminthes</taxon>
        <taxon>Monogenea</taxon>
        <taxon>Monopisthocotylea</taxon>
        <taxon>Capsalidea</taxon>
        <taxon>Capsalidae</taxon>
        <taxon>Benedenia</taxon>
    </lineage>
</organism>
<keyword evidence="2" id="KW-0496">Mitochondrion</keyword>
<dbReference type="CTD" id="4536"/>
<evidence type="ECO:0000313" key="2">
    <source>
        <dbReference type="EMBL" id="ADI24687.1"/>
    </source>
</evidence>
<gene>
    <name evidence="2" type="primary">ND2</name>
</gene>
<feature type="transmembrane region" description="Helical" evidence="1">
    <location>
        <begin position="139"/>
        <end position="159"/>
    </location>
</feature>
<geneLocation type="mitochondrion" evidence="2"/>
<keyword evidence="1" id="KW-0472">Membrane</keyword>